<keyword evidence="2" id="KW-0472">Membrane</keyword>
<evidence type="ECO:0000256" key="3">
    <source>
        <dbReference type="SAM" id="SignalP"/>
    </source>
</evidence>
<dbReference type="Proteomes" id="UP001500936">
    <property type="component" value="Unassembled WGS sequence"/>
</dbReference>
<dbReference type="Gene3D" id="3.30.1950.10">
    <property type="entry name" value="wza like domain"/>
    <property type="match status" value="1"/>
</dbReference>
<evidence type="ECO:0000256" key="1">
    <source>
        <dbReference type="ARBA" id="ARBA00022729"/>
    </source>
</evidence>
<keyword evidence="1 3" id="KW-0732">Signal</keyword>
<name>A0ABP8K4J6_9BACT</name>
<keyword evidence="2" id="KW-1133">Transmembrane helix</keyword>
<gene>
    <name evidence="5" type="ORF">GCM10023187_13300</name>
</gene>
<dbReference type="InterPro" id="IPR049712">
    <property type="entry name" value="Poly_export"/>
</dbReference>
<organism evidence="5 6">
    <name type="scientific">Nibrella viscosa</name>
    <dbReference type="NCBI Taxonomy" id="1084524"/>
    <lineage>
        <taxon>Bacteria</taxon>
        <taxon>Pseudomonadati</taxon>
        <taxon>Bacteroidota</taxon>
        <taxon>Cytophagia</taxon>
        <taxon>Cytophagales</taxon>
        <taxon>Spirosomataceae</taxon>
        <taxon>Nibrella</taxon>
    </lineage>
</organism>
<dbReference type="Pfam" id="PF02563">
    <property type="entry name" value="Poly_export"/>
    <property type="match status" value="1"/>
</dbReference>
<feature type="domain" description="Polysaccharide export protein N-terminal" evidence="4">
    <location>
        <begin position="49"/>
        <end position="142"/>
    </location>
</feature>
<proteinExistence type="predicted"/>
<keyword evidence="2" id="KW-0812">Transmembrane</keyword>
<dbReference type="EMBL" id="BAABHB010000002">
    <property type="protein sequence ID" value="GAA4400296.1"/>
    <property type="molecule type" value="Genomic_DNA"/>
</dbReference>
<feature type="signal peptide" evidence="3">
    <location>
        <begin position="1"/>
        <end position="18"/>
    </location>
</feature>
<evidence type="ECO:0000259" key="4">
    <source>
        <dbReference type="Pfam" id="PF02563"/>
    </source>
</evidence>
<dbReference type="InterPro" id="IPR003715">
    <property type="entry name" value="Poly_export_N"/>
</dbReference>
<evidence type="ECO:0000256" key="2">
    <source>
        <dbReference type="SAM" id="Phobius"/>
    </source>
</evidence>
<dbReference type="PANTHER" id="PTHR33619:SF3">
    <property type="entry name" value="POLYSACCHARIDE EXPORT PROTEIN GFCE-RELATED"/>
    <property type="match status" value="1"/>
</dbReference>
<dbReference type="PROSITE" id="PS51257">
    <property type="entry name" value="PROKAR_LIPOPROTEIN"/>
    <property type="match status" value="1"/>
</dbReference>
<feature type="chain" id="PRO_5047165829" evidence="3">
    <location>
        <begin position="19"/>
        <end position="262"/>
    </location>
</feature>
<accession>A0ABP8K4J6</accession>
<dbReference type="PANTHER" id="PTHR33619">
    <property type="entry name" value="POLYSACCHARIDE EXPORT PROTEIN GFCE-RELATED"/>
    <property type="match status" value="1"/>
</dbReference>
<evidence type="ECO:0000313" key="5">
    <source>
        <dbReference type="EMBL" id="GAA4400296.1"/>
    </source>
</evidence>
<dbReference type="RefSeq" id="WP_345265218.1">
    <property type="nucleotide sequence ID" value="NZ_BAABHB010000002.1"/>
</dbReference>
<evidence type="ECO:0000313" key="6">
    <source>
        <dbReference type="Proteomes" id="UP001500936"/>
    </source>
</evidence>
<reference evidence="6" key="1">
    <citation type="journal article" date="2019" name="Int. J. Syst. Evol. Microbiol.">
        <title>The Global Catalogue of Microorganisms (GCM) 10K type strain sequencing project: providing services to taxonomists for standard genome sequencing and annotation.</title>
        <authorList>
            <consortium name="The Broad Institute Genomics Platform"/>
            <consortium name="The Broad Institute Genome Sequencing Center for Infectious Disease"/>
            <person name="Wu L."/>
            <person name="Ma J."/>
        </authorList>
    </citation>
    <scope>NUCLEOTIDE SEQUENCE [LARGE SCALE GENOMIC DNA]</scope>
    <source>
        <strain evidence="6">JCM 17925</strain>
    </source>
</reference>
<keyword evidence="6" id="KW-1185">Reference proteome</keyword>
<feature type="transmembrane region" description="Helical" evidence="2">
    <location>
        <begin position="239"/>
        <end position="261"/>
    </location>
</feature>
<protein>
    <submittedName>
        <fullName evidence="5">Polysaccharide biosynthesis/export family protein</fullName>
    </submittedName>
</protein>
<comment type="caution">
    <text evidence="5">The sequence shown here is derived from an EMBL/GenBank/DDBJ whole genome shotgun (WGS) entry which is preliminary data.</text>
</comment>
<sequence>MKTIFWLAGFILSFSLFSCVSQKEIAYFQEESTGNQNQTLAITNRYIPTIQATDILSIYVSSLNPEATNFFNPYAPAERIVAAPTQPGQISTSVGYLVDNDGMVELPLLGKLKLAGLTTIEAREIIREKLKFYLKEPTVNIRFLNYKISVLGEVTRPSLFNVPNEKITLPEALSLAGDITIYGRRDNVLIIRETNGQREFARVNMNRRDLFQSPYYYLHPNDVIYVEPGRGRVATADRLYQLVPAALSALSFIAIVVQYTLR</sequence>